<feature type="transmembrane region" description="Helical" evidence="1">
    <location>
        <begin position="124"/>
        <end position="149"/>
    </location>
</feature>
<evidence type="ECO:0000313" key="3">
    <source>
        <dbReference type="Proteomes" id="UP000008021"/>
    </source>
</evidence>
<evidence type="ECO:0000313" key="2">
    <source>
        <dbReference type="EnsemblPlants" id="OMERI01G13040.1"/>
    </source>
</evidence>
<accession>A0A0E0C1H3</accession>
<keyword evidence="1" id="KW-0472">Membrane</keyword>
<organism evidence="2">
    <name type="scientific">Oryza meridionalis</name>
    <dbReference type="NCBI Taxonomy" id="40149"/>
    <lineage>
        <taxon>Eukaryota</taxon>
        <taxon>Viridiplantae</taxon>
        <taxon>Streptophyta</taxon>
        <taxon>Embryophyta</taxon>
        <taxon>Tracheophyta</taxon>
        <taxon>Spermatophyta</taxon>
        <taxon>Magnoliopsida</taxon>
        <taxon>Liliopsida</taxon>
        <taxon>Poales</taxon>
        <taxon>Poaceae</taxon>
        <taxon>BOP clade</taxon>
        <taxon>Oryzoideae</taxon>
        <taxon>Oryzeae</taxon>
        <taxon>Oryzinae</taxon>
        <taxon>Oryza</taxon>
    </lineage>
</organism>
<dbReference type="Gramene" id="OMERI01G13040.1">
    <property type="protein sequence ID" value="OMERI01G13040.1"/>
    <property type="gene ID" value="OMERI01G13040"/>
</dbReference>
<protein>
    <submittedName>
        <fullName evidence="2">Uncharacterized protein</fullName>
    </submittedName>
</protein>
<evidence type="ECO:0000256" key="1">
    <source>
        <dbReference type="SAM" id="Phobius"/>
    </source>
</evidence>
<keyword evidence="1" id="KW-0812">Transmembrane</keyword>
<sequence>MAAVLCVVALVWLAWPFLFSAAAVIGLALIAVSGCCALLLLAAAVLIGRAFVYAVCFGAVLLLVAAKVVGKVLDRVLPACARCCYDCVTTTMSAPDAAGMDISRAAYESLPELYAQILRSAGPIVAAAVFCSHPVAWACAAPVAALFLFRAMDKRLPPSEPCVLPAAAYPDVVTDVSGSRSIGQHVSEDDDMSDSSSIVDSYDGDHVILTIRQRIHLRIHVVNNVCPVCALA</sequence>
<keyword evidence="3" id="KW-1185">Reference proteome</keyword>
<feature type="transmembrane region" description="Helical" evidence="1">
    <location>
        <begin position="50"/>
        <end position="69"/>
    </location>
</feature>
<keyword evidence="1" id="KW-1133">Transmembrane helix</keyword>
<dbReference type="AlphaFoldDB" id="A0A0E0C1H3"/>
<dbReference type="STRING" id="40149.A0A0E0C1H3"/>
<reference evidence="2" key="1">
    <citation type="submission" date="2015-04" db="UniProtKB">
        <authorList>
            <consortium name="EnsemblPlants"/>
        </authorList>
    </citation>
    <scope>IDENTIFICATION</scope>
</reference>
<reference evidence="2" key="2">
    <citation type="submission" date="2018-05" db="EMBL/GenBank/DDBJ databases">
        <title>OmerRS3 (Oryza meridionalis Reference Sequence Version 3).</title>
        <authorList>
            <person name="Zhang J."/>
            <person name="Kudrna D."/>
            <person name="Lee S."/>
            <person name="Talag J."/>
            <person name="Welchert J."/>
            <person name="Wing R.A."/>
        </authorList>
    </citation>
    <scope>NUCLEOTIDE SEQUENCE [LARGE SCALE GENOMIC DNA]</scope>
    <source>
        <strain evidence="2">cv. OR44</strain>
    </source>
</reference>
<dbReference type="EnsemblPlants" id="OMERI01G13040.1">
    <property type="protein sequence ID" value="OMERI01G13040.1"/>
    <property type="gene ID" value="OMERI01G13040"/>
</dbReference>
<dbReference type="HOGENOM" id="CLU_1196494_0_0_1"/>
<dbReference type="Proteomes" id="UP000008021">
    <property type="component" value="Chromosome 1"/>
</dbReference>
<name>A0A0E0C1H3_9ORYZ</name>
<proteinExistence type="predicted"/>